<evidence type="ECO:0000313" key="1">
    <source>
        <dbReference type="EMBL" id="CEL11724.1"/>
    </source>
</evidence>
<protein>
    <submittedName>
        <fullName evidence="1">Putative Copper transporting P-type ATPase protein</fullName>
    </submittedName>
</protein>
<keyword evidence="2" id="KW-1185">Reference proteome</keyword>
<sequence>MGCECCGPSASTTEPHVLPISQSREMSSCQDTCCDSDGAEPLNTTAPGQGEPTLENLDDGCPAGELMDNELNDTNTPDCCRGKADPCCDTSCLDRLALRECEMSAGAVHDTNSQPTTCGRAADPKACSQHSLSVLDRYGATLQALGCICRTIIALGQESCCELRERYSLDGNQCSKKSSVHSLRSSLDSYISNDSVTKDRAAQKRLRLRRDAVKSARSIKKPSADSHVVSSCSKDKPIKEPPFKSKCSKLCCSGGKLGKEPRPKMLLFLPL</sequence>
<name>A0A0U5CKE6_ASPCI</name>
<dbReference type="EMBL" id="CDMC01000030">
    <property type="protein sequence ID" value="CEL11724.1"/>
    <property type="molecule type" value="Genomic_DNA"/>
</dbReference>
<dbReference type="AlphaFoldDB" id="A0A0U5CKE6"/>
<accession>A0A0U5CKE6</accession>
<dbReference type="Proteomes" id="UP000054771">
    <property type="component" value="Unassembled WGS sequence"/>
</dbReference>
<evidence type="ECO:0000313" key="2">
    <source>
        <dbReference type="Proteomes" id="UP000054771"/>
    </source>
</evidence>
<gene>
    <name evidence="1" type="ORF">ASPCAL14822</name>
</gene>
<organism evidence="1 2">
    <name type="scientific">Aspergillus calidoustus</name>
    <dbReference type="NCBI Taxonomy" id="454130"/>
    <lineage>
        <taxon>Eukaryota</taxon>
        <taxon>Fungi</taxon>
        <taxon>Dikarya</taxon>
        <taxon>Ascomycota</taxon>
        <taxon>Pezizomycotina</taxon>
        <taxon>Eurotiomycetes</taxon>
        <taxon>Eurotiomycetidae</taxon>
        <taxon>Eurotiales</taxon>
        <taxon>Aspergillaceae</taxon>
        <taxon>Aspergillus</taxon>
        <taxon>Aspergillus subgen. Nidulantes</taxon>
    </lineage>
</organism>
<reference evidence="2" key="1">
    <citation type="journal article" date="2016" name="Genome Announc.">
        <title>Draft genome sequences of fungus Aspergillus calidoustus.</title>
        <authorList>
            <person name="Horn F."/>
            <person name="Linde J."/>
            <person name="Mattern D.J."/>
            <person name="Walther G."/>
            <person name="Guthke R."/>
            <person name="Scherlach K."/>
            <person name="Martin K."/>
            <person name="Brakhage A.A."/>
            <person name="Petzke L."/>
            <person name="Valiante V."/>
        </authorList>
    </citation>
    <scope>NUCLEOTIDE SEQUENCE [LARGE SCALE GENOMIC DNA]</scope>
    <source>
        <strain evidence="2">SF006504</strain>
    </source>
</reference>
<dbReference type="OrthoDB" id="5415126at2759"/>
<dbReference type="STRING" id="454130.A0A0U5CKE6"/>
<proteinExistence type="predicted"/>